<evidence type="ECO:0000313" key="3">
    <source>
        <dbReference type="EMBL" id="MFC4308461.1"/>
    </source>
</evidence>
<organism evidence="3 4">
    <name type="scientific">Steroidobacter flavus</name>
    <dbReference type="NCBI Taxonomy" id="1842136"/>
    <lineage>
        <taxon>Bacteria</taxon>
        <taxon>Pseudomonadati</taxon>
        <taxon>Pseudomonadota</taxon>
        <taxon>Gammaproteobacteria</taxon>
        <taxon>Steroidobacterales</taxon>
        <taxon>Steroidobacteraceae</taxon>
        <taxon>Steroidobacter</taxon>
    </lineage>
</organism>
<sequence length="288" mass="30741">MLALVAAFVSAVSVSAASVSVASAGDSSAAGFGAARQREARVWKVCPAATTASDCDFKGDQAIPNAVARASNGDTIQIRAGRYTPRAYQDVPFRDLVVRSFVIIDDKDISLIGEQGVILAGNDKLPMSAIVVRNADVSIAHLEITSFNYQIEEDKIYDGHGIFVIDSKARIDDVTVSKFQKMGLTGRGDTQLDVSNLRVLDGHVGVWLHENAYLRLRNALVRGNDSSAITAYDNSAAHISGSTVEGNARYGLYANQQAAVFVSNTKVAGNKLGDVNALADSHIRQDRL</sequence>
<gene>
    <name evidence="3" type="ORF">ACFPN2_05145</name>
</gene>
<comment type="caution">
    <text evidence="3">The sequence shown here is derived from an EMBL/GenBank/DDBJ whole genome shotgun (WGS) entry which is preliminary data.</text>
</comment>
<feature type="signal peptide" evidence="1">
    <location>
        <begin position="1"/>
        <end position="24"/>
    </location>
</feature>
<protein>
    <submittedName>
        <fullName evidence="3">Right-handed parallel beta-helix repeat-containing protein</fullName>
    </submittedName>
</protein>
<dbReference type="EMBL" id="JBHSDU010000002">
    <property type="protein sequence ID" value="MFC4308461.1"/>
    <property type="molecule type" value="Genomic_DNA"/>
</dbReference>
<evidence type="ECO:0000313" key="4">
    <source>
        <dbReference type="Proteomes" id="UP001595904"/>
    </source>
</evidence>
<dbReference type="InterPro" id="IPR039448">
    <property type="entry name" value="Beta_helix"/>
</dbReference>
<keyword evidence="1" id="KW-0732">Signal</keyword>
<dbReference type="InterPro" id="IPR011050">
    <property type="entry name" value="Pectin_lyase_fold/virulence"/>
</dbReference>
<proteinExistence type="predicted"/>
<evidence type="ECO:0000259" key="2">
    <source>
        <dbReference type="Pfam" id="PF13229"/>
    </source>
</evidence>
<keyword evidence="4" id="KW-1185">Reference proteome</keyword>
<accession>A0ABV8SLI1</accession>
<evidence type="ECO:0000256" key="1">
    <source>
        <dbReference type="SAM" id="SignalP"/>
    </source>
</evidence>
<feature type="domain" description="Right handed beta helix" evidence="2">
    <location>
        <begin position="148"/>
        <end position="273"/>
    </location>
</feature>
<dbReference type="InterPro" id="IPR012334">
    <property type="entry name" value="Pectin_lyas_fold"/>
</dbReference>
<reference evidence="4" key="1">
    <citation type="journal article" date="2019" name="Int. J. Syst. Evol. Microbiol.">
        <title>The Global Catalogue of Microorganisms (GCM) 10K type strain sequencing project: providing services to taxonomists for standard genome sequencing and annotation.</title>
        <authorList>
            <consortium name="The Broad Institute Genomics Platform"/>
            <consortium name="The Broad Institute Genome Sequencing Center for Infectious Disease"/>
            <person name="Wu L."/>
            <person name="Ma J."/>
        </authorList>
    </citation>
    <scope>NUCLEOTIDE SEQUENCE [LARGE SCALE GENOMIC DNA]</scope>
    <source>
        <strain evidence="4">CGMCC 1.10759</strain>
    </source>
</reference>
<dbReference type="SUPFAM" id="SSF51126">
    <property type="entry name" value="Pectin lyase-like"/>
    <property type="match status" value="1"/>
</dbReference>
<dbReference type="Pfam" id="PF13229">
    <property type="entry name" value="Beta_helix"/>
    <property type="match status" value="1"/>
</dbReference>
<dbReference type="Proteomes" id="UP001595904">
    <property type="component" value="Unassembled WGS sequence"/>
</dbReference>
<name>A0ABV8SLI1_9GAMM</name>
<feature type="chain" id="PRO_5046595456" evidence="1">
    <location>
        <begin position="25"/>
        <end position="288"/>
    </location>
</feature>
<dbReference type="Gene3D" id="2.160.20.10">
    <property type="entry name" value="Single-stranded right-handed beta-helix, Pectin lyase-like"/>
    <property type="match status" value="1"/>
</dbReference>